<feature type="chain" id="PRO_5003191011" evidence="1">
    <location>
        <begin position="31"/>
        <end position="57"/>
    </location>
</feature>
<gene>
    <name evidence="2" type="ORF">MGYG_07883</name>
</gene>
<reference evidence="3" key="1">
    <citation type="journal article" date="2012" name="MBio">
        <title>Comparative genome analysis of Trichophyton rubrum and related dermatophytes reveals candidate genes involved in infection.</title>
        <authorList>
            <person name="Martinez D.A."/>
            <person name="Oliver B.G."/>
            <person name="Graeser Y."/>
            <person name="Goldberg J.M."/>
            <person name="Li W."/>
            <person name="Martinez-Rossi N.M."/>
            <person name="Monod M."/>
            <person name="Shelest E."/>
            <person name="Barton R.C."/>
            <person name="Birch E."/>
            <person name="Brakhage A.A."/>
            <person name="Chen Z."/>
            <person name="Gurr S.J."/>
            <person name="Heiman D."/>
            <person name="Heitman J."/>
            <person name="Kosti I."/>
            <person name="Rossi A."/>
            <person name="Saif S."/>
            <person name="Samalova M."/>
            <person name="Saunders C.W."/>
            <person name="Shea T."/>
            <person name="Summerbell R.C."/>
            <person name="Xu J."/>
            <person name="Young S."/>
            <person name="Zeng Q."/>
            <person name="Birren B.W."/>
            <person name="Cuomo C.A."/>
            <person name="White T.C."/>
        </authorList>
    </citation>
    <scope>NUCLEOTIDE SEQUENCE [LARGE SCALE GENOMIC DNA]</scope>
    <source>
        <strain evidence="3">ATCC MYA-4604 / CBS 118893</strain>
    </source>
</reference>
<organism evidence="3">
    <name type="scientific">Arthroderma gypseum (strain ATCC MYA-4604 / CBS 118893)</name>
    <name type="common">Microsporum gypseum</name>
    <dbReference type="NCBI Taxonomy" id="535722"/>
    <lineage>
        <taxon>Eukaryota</taxon>
        <taxon>Fungi</taxon>
        <taxon>Dikarya</taxon>
        <taxon>Ascomycota</taxon>
        <taxon>Pezizomycotina</taxon>
        <taxon>Eurotiomycetes</taxon>
        <taxon>Eurotiomycetidae</taxon>
        <taxon>Onygenales</taxon>
        <taxon>Arthrodermataceae</taxon>
        <taxon>Nannizzia</taxon>
    </lineage>
</organism>
<evidence type="ECO:0000313" key="3">
    <source>
        <dbReference type="Proteomes" id="UP000002669"/>
    </source>
</evidence>
<accession>E4V4F8</accession>
<proteinExistence type="predicted"/>
<dbReference type="HOGENOM" id="CLU_2996145_0_0_1"/>
<dbReference type="GeneID" id="10024948"/>
<dbReference type="InParanoid" id="E4V4F8"/>
<feature type="signal peptide" evidence="1">
    <location>
        <begin position="1"/>
        <end position="30"/>
    </location>
</feature>
<evidence type="ECO:0000256" key="1">
    <source>
        <dbReference type="SAM" id="SignalP"/>
    </source>
</evidence>
<keyword evidence="3" id="KW-1185">Reference proteome</keyword>
<dbReference type="AlphaFoldDB" id="E4V4F8"/>
<dbReference type="RefSeq" id="XP_003169717.1">
    <property type="nucleotide sequence ID" value="XM_003169669.1"/>
</dbReference>
<name>E4V4F8_ARTGP</name>
<dbReference type="EMBL" id="DS989829">
    <property type="protein sequence ID" value="EFR04882.1"/>
    <property type="molecule type" value="Genomic_DNA"/>
</dbReference>
<sequence>MIYYTAITFVIAGRCTTWHLLALMVEAGLSIPLDDGTVHAAYKYPGSDYLGKKAMLI</sequence>
<keyword evidence="1" id="KW-0732">Signal</keyword>
<dbReference type="VEuPathDB" id="FungiDB:MGYG_07883"/>
<evidence type="ECO:0000313" key="2">
    <source>
        <dbReference type="EMBL" id="EFR04882.1"/>
    </source>
</evidence>
<dbReference type="Proteomes" id="UP000002669">
    <property type="component" value="Unassembled WGS sequence"/>
</dbReference>
<protein>
    <submittedName>
        <fullName evidence="2">Uncharacterized protein</fullName>
    </submittedName>
</protein>